<dbReference type="InterPro" id="IPR016166">
    <property type="entry name" value="FAD-bd_PCMH"/>
</dbReference>
<dbReference type="GO" id="GO:0071949">
    <property type="term" value="F:FAD binding"/>
    <property type="evidence" value="ECO:0007669"/>
    <property type="project" value="InterPro"/>
</dbReference>
<gene>
    <name evidence="7" type="ORF">ADL12_05940</name>
</gene>
<evidence type="ECO:0000256" key="2">
    <source>
        <dbReference type="ARBA" id="ARBA00005466"/>
    </source>
</evidence>
<protein>
    <submittedName>
        <fullName evidence="7">FAD-linked oxidase</fullName>
    </submittedName>
</protein>
<proteinExistence type="inferred from homology"/>
<evidence type="ECO:0000256" key="5">
    <source>
        <dbReference type="ARBA" id="ARBA00023002"/>
    </source>
</evidence>
<dbReference type="AlphaFoldDB" id="A0A0X3VH67"/>
<dbReference type="Gene3D" id="3.30.465.10">
    <property type="match status" value="1"/>
</dbReference>
<dbReference type="PANTHER" id="PTHR42973">
    <property type="entry name" value="BINDING OXIDOREDUCTASE, PUTATIVE (AFU_ORTHOLOGUE AFUA_1G17690)-RELATED"/>
    <property type="match status" value="1"/>
</dbReference>
<keyword evidence="8" id="KW-1185">Reference proteome</keyword>
<dbReference type="Proteomes" id="UP000053923">
    <property type="component" value="Unassembled WGS sequence"/>
</dbReference>
<sequence>MPHTRTHSPAVPGFSGRLVTPRDADYDDVRAMWNGAVDRRPRYLARCLSPSDAAAAVRFAGERGLAVTVRGGGHGVAGNALCDDGLVVDLGPMKSVSVDPARRTATAGPGTLWGELDAATQAFGLAVTGGVVSHTGLSGLTLGGGLGWLMRRHGLTVDNLTRAELITADGRLLTADEHEEPELFWGLRGGGSGLGAVTSFTYRLHPVGPEVLAGPVLWPLEDAPAVLRRYRDHVASAPPEVATVVTLRRAPAAPFLPVELHRRPVCMITMLALAEGDAAERLLAPLRSIGRPLLDLVRRRPYAGLQSMTDAVVPAGWHYYWKSTGLRELSDPVIDTMTDHAARARSSRSYAILFHLGGAVAEADPAATAFAHRAVPHHLNVNAVWLPRQQESLGAPERAWARDFVAALAPYGEGVYVNFLDRDDRSRLPEAYGDRTHARLAELRRRLDPDGVFGTG</sequence>
<dbReference type="GO" id="GO:0016491">
    <property type="term" value="F:oxidoreductase activity"/>
    <property type="evidence" value="ECO:0007669"/>
    <property type="project" value="UniProtKB-KW"/>
</dbReference>
<comment type="caution">
    <text evidence="7">The sequence shown here is derived from an EMBL/GenBank/DDBJ whole genome shotgun (WGS) entry which is preliminary data.</text>
</comment>
<keyword evidence="4" id="KW-0274">FAD</keyword>
<evidence type="ECO:0000256" key="3">
    <source>
        <dbReference type="ARBA" id="ARBA00022630"/>
    </source>
</evidence>
<dbReference type="InterPro" id="IPR016169">
    <property type="entry name" value="FAD-bd_PCMH_sub2"/>
</dbReference>
<evidence type="ECO:0000256" key="1">
    <source>
        <dbReference type="ARBA" id="ARBA00001974"/>
    </source>
</evidence>
<evidence type="ECO:0000259" key="6">
    <source>
        <dbReference type="PROSITE" id="PS51387"/>
    </source>
</evidence>
<dbReference type="Pfam" id="PF08031">
    <property type="entry name" value="BBE"/>
    <property type="match status" value="1"/>
</dbReference>
<dbReference type="EMBL" id="LLZG01000025">
    <property type="protein sequence ID" value="KUL44149.1"/>
    <property type="molecule type" value="Genomic_DNA"/>
</dbReference>
<dbReference type="Gene3D" id="3.40.462.20">
    <property type="match status" value="1"/>
</dbReference>
<dbReference type="PANTHER" id="PTHR42973:SF39">
    <property type="entry name" value="FAD-BINDING PCMH-TYPE DOMAIN-CONTAINING PROTEIN"/>
    <property type="match status" value="1"/>
</dbReference>
<dbReference type="PROSITE" id="PS51387">
    <property type="entry name" value="FAD_PCMH"/>
    <property type="match status" value="1"/>
</dbReference>
<evidence type="ECO:0000313" key="7">
    <source>
        <dbReference type="EMBL" id="KUL44149.1"/>
    </source>
</evidence>
<reference evidence="8" key="1">
    <citation type="submission" date="2015-10" db="EMBL/GenBank/DDBJ databases">
        <authorList>
            <person name="Ju K.-S."/>
            <person name="Doroghazi J.R."/>
            <person name="Metcalf W.W."/>
        </authorList>
    </citation>
    <scope>NUCLEOTIDE SEQUENCE [LARGE SCALE GENOMIC DNA]</scope>
    <source>
        <strain evidence="8">NRRL 3151</strain>
    </source>
</reference>
<evidence type="ECO:0000313" key="8">
    <source>
        <dbReference type="Proteomes" id="UP000053923"/>
    </source>
</evidence>
<dbReference type="InterPro" id="IPR036318">
    <property type="entry name" value="FAD-bd_PCMH-like_sf"/>
</dbReference>
<dbReference type="InterPro" id="IPR012951">
    <property type="entry name" value="BBE"/>
</dbReference>
<comment type="cofactor">
    <cofactor evidence="1">
        <name>FAD</name>
        <dbReference type="ChEBI" id="CHEBI:57692"/>
    </cofactor>
</comment>
<dbReference type="InterPro" id="IPR006094">
    <property type="entry name" value="Oxid_FAD_bind_N"/>
</dbReference>
<keyword evidence="5" id="KW-0560">Oxidoreductase</keyword>
<evidence type="ECO:0000256" key="4">
    <source>
        <dbReference type="ARBA" id="ARBA00022827"/>
    </source>
</evidence>
<organism evidence="7 8">
    <name type="scientific">Streptomyces regalis</name>
    <dbReference type="NCBI Taxonomy" id="68262"/>
    <lineage>
        <taxon>Bacteria</taxon>
        <taxon>Bacillati</taxon>
        <taxon>Actinomycetota</taxon>
        <taxon>Actinomycetes</taxon>
        <taxon>Kitasatosporales</taxon>
        <taxon>Streptomycetaceae</taxon>
        <taxon>Streptomyces</taxon>
    </lineage>
</organism>
<dbReference type="InterPro" id="IPR050416">
    <property type="entry name" value="FAD-linked_Oxidoreductase"/>
</dbReference>
<keyword evidence="3" id="KW-0285">Flavoprotein</keyword>
<feature type="domain" description="FAD-binding PCMH-type" evidence="6">
    <location>
        <begin position="36"/>
        <end position="207"/>
    </location>
</feature>
<name>A0A0X3VH67_9ACTN</name>
<dbReference type="InterPro" id="IPR016167">
    <property type="entry name" value="FAD-bd_PCMH_sub1"/>
</dbReference>
<dbReference type="SUPFAM" id="SSF56176">
    <property type="entry name" value="FAD-binding/transporter-associated domain-like"/>
    <property type="match status" value="1"/>
</dbReference>
<accession>A0A0X3VH67</accession>
<dbReference type="Pfam" id="PF01565">
    <property type="entry name" value="FAD_binding_4"/>
    <property type="match status" value="1"/>
</dbReference>
<comment type="similarity">
    <text evidence="2">Belongs to the oxygen-dependent FAD-linked oxidoreductase family.</text>
</comment>
<dbReference type="Gene3D" id="3.30.43.10">
    <property type="entry name" value="Uridine Diphospho-n-acetylenolpyruvylglucosamine Reductase, domain 2"/>
    <property type="match status" value="1"/>
</dbReference>